<evidence type="ECO:0000256" key="4">
    <source>
        <dbReference type="ARBA" id="ARBA00023125"/>
    </source>
</evidence>
<evidence type="ECO:0000256" key="3">
    <source>
        <dbReference type="ARBA" id="ARBA00023015"/>
    </source>
</evidence>
<dbReference type="SMART" id="SM00717">
    <property type="entry name" value="SANT"/>
    <property type="match status" value="2"/>
</dbReference>
<comment type="caution">
    <text evidence="9">The sequence shown here is derived from an EMBL/GenBank/DDBJ whole genome shotgun (WGS) entry which is preliminary data.</text>
</comment>
<dbReference type="PANTHER" id="PTHR45675">
    <property type="entry name" value="MYB TRANSCRIPTION FACTOR-RELATED-RELATED"/>
    <property type="match status" value="1"/>
</dbReference>
<dbReference type="PANTHER" id="PTHR45675:SF17">
    <property type="entry name" value="MYB TRANSCRIPTION FACTOR"/>
    <property type="match status" value="1"/>
</dbReference>
<evidence type="ECO:0000256" key="1">
    <source>
        <dbReference type="ARBA" id="ARBA00004123"/>
    </source>
</evidence>
<dbReference type="PROSITE" id="PS50090">
    <property type="entry name" value="MYB_LIKE"/>
    <property type="match status" value="2"/>
</dbReference>
<dbReference type="GO" id="GO:0043565">
    <property type="term" value="F:sequence-specific DNA binding"/>
    <property type="evidence" value="ECO:0007669"/>
    <property type="project" value="InterPro"/>
</dbReference>
<keyword evidence="3" id="KW-0805">Transcription regulation</keyword>
<dbReference type="InterPro" id="IPR044676">
    <property type="entry name" value="EOBI/EOBII-like_plant"/>
</dbReference>
<dbReference type="InterPro" id="IPR009057">
    <property type="entry name" value="Homeodomain-like_sf"/>
</dbReference>
<dbReference type="Pfam" id="PF00249">
    <property type="entry name" value="Myb_DNA-binding"/>
    <property type="match status" value="1"/>
</dbReference>
<keyword evidence="6" id="KW-0539">Nucleus</keyword>
<evidence type="ECO:0000313" key="9">
    <source>
        <dbReference type="EMBL" id="KAL0380992.1"/>
    </source>
</evidence>
<reference evidence="9" key="1">
    <citation type="submission" date="2020-06" db="EMBL/GenBank/DDBJ databases">
        <authorList>
            <person name="Li T."/>
            <person name="Hu X."/>
            <person name="Zhang T."/>
            <person name="Song X."/>
            <person name="Zhang H."/>
            <person name="Dai N."/>
            <person name="Sheng W."/>
            <person name="Hou X."/>
            <person name="Wei L."/>
        </authorList>
    </citation>
    <scope>NUCLEOTIDE SEQUENCE</scope>
    <source>
        <strain evidence="9">G01</strain>
        <tissue evidence="9">Leaf</tissue>
    </source>
</reference>
<reference evidence="9" key="2">
    <citation type="journal article" date="2024" name="Plant">
        <title>Genomic evolution and insights into agronomic trait innovations of Sesamum species.</title>
        <authorList>
            <person name="Miao H."/>
            <person name="Wang L."/>
            <person name="Qu L."/>
            <person name="Liu H."/>
            <person name="Sun Y."/>
            <person name="Le M."/>
            <person name="Wang Q."/>
            <person name="Wei S."/>
            <person name="Zheng Y."/>
            <person name="Lin W."/>
            <person name="Duan Y."/>
            <person name="Cao H."/>
            <person name="Xiong S."/>
            <person name="Wang X."/>
            <person name="Wei L."/>
            <person name="Li C."/>
            <person name="Ma Q."/>
            <person name="Ju M."/>
            <person name="Zhao R."/>
            <person name="Li G."/>
            <person name="Mu C."/>
            <person name="Tian Q."/>
            <person name="Mei H."/>
            <person name="Zhang T."/>
            <person name="Gao T."/>
            <person name="Zhang H."/>
        </authorList>
    </citation>
    <scope>NUCLEOTIDE SEQUENCE</scope>
    <source>
        <strain evidence="9">G01</strain>
    </source>
</reference>
<protein>
    <submittedName>
        <fullName evidence="9">Transcription factor</fullName>
    </submittedName>
</protein>
<keyword evidence="5" id="KW-0804">Transcription</keyword>
<name>A0AAW2RLJ1_9LAMI</name>
<dbReference type="EMBL" id="JACGWK010000001">
    <property type="protein sequence ID" value="KAL0380992.1"/>
    <property type="molecule type" value="Genomic_DNA"/>
</dbReference>
<evidence type="ECO:0000259" key="7">
    <source>
        <dbReference type="PROSITE" id="PS50090"/>
    </source>
</evidence>
<dbReference type="GO" id="GO:0005634">
    <property type="term" value="C:nucleus"/>
    <property type="evidence" value="ECO:0007669"/>
    <property type="project" value="UniProtKB-SubCell"/>
</dbReference>
<comment type="subcellular location">
    <subcellularLocation>
        <location evidence="1">Nucleus</location>
    </subcellularLocation>
</comment>
<evidence type="ECO:0000259" key="8">
    <source>
        <dbReference type="PROSITE" id="PS51294"/>
    </source>
</evidence>
<feature type="domain" description="Myb-like" evidence="7">
    <location>
        <begin position="76"/>
        <end position="126"/>
    </location>
</feature>
<organism evidence="9">
    <name type="scientific">Sesamum angustifolium</name>
    <dbReference type="NCBI Taxonomy" id="2727405"/>
    <lineage>
        <taxon>Eukaryota</taxon>
        <taxon>Viridiplantae</taxon>
        <taxon>Streptophyta</taxon>
        <taxon>Embryophyta</taxon>
        <taxon>Tracheophyta</taxon>
        <taxon>Spermatophyta</taxon>
        <taxon>Magnoliopsida</taxon>
        <taxon>eudicotyledons</taxon>
        <taxon>Gunneridae</taxon>
        <taxon>Pentapetalae</taxon>
        <taxon>asterids</taxon>
        <taxon>lamiids</taxon>
        <taxon>Lamiales</taxon>
        <taxon>Pedaliaceae</taxon>
        <taxon>Sesamum</taxon>
    </lineage>
</organism>
<keyword evidence="2" id="KW-0677">Repeat</keyword>
<keyword evidence="4" id="KW-0238">DNA-binding</keyword>
<evidence type="ECO:0000256" key="6">
    <source>
        <dbReference type="ARBA" id="ARBA00023242"/>
    </source>
</evidence>
<proteinExistence type="predicted"/>
<sequence length="243" mass="28706">MERWGAVSDEEKGWRKGPWTPQEDKLLIEYVTAMVREDGVPSLFLQTCNLCENISFRTRLNRSGKSCRLRWVNYLRPGLKKGHLTPLEEGIIIELHALWGNKWSAIARYLPGRTDNEIKNYWRTHFKKRKPCDQSKQEKSRRILRQKLHHHHEQHQTNYTNNIHESPQDINIKTATEMGYPTVENNHFLPMMYQDTEFWSDFIPTDSYFWDELWDLDNVIVENRTGTSGGDAVDYVQGGGYMF</sequence>
<dbReference type="CDD" id="cd00167">
    <property type="entry name" value="SANT"/>
    <property type="match status" value="1"/>
</dbReference>
<dbReference type="PROSITE" id="PS51294">
    <property type="entry name" value="HTH_MYB"/>
    <property type="match status" value="1"/>
</dbReference>
<accession>A0AAW2RLJ1</accession>
<dbReference type="Gene3D" id="1.10.10.60">
    <property type="entry name" value="Homeodomain-like"/>
    <property type="match status" value="2"/>
</dbReference>
<dbReference type="GO" id="GO:0003700">
    <property type="term" value="F:DNA-binding transcription factor activity"/>
    <property type="evidence" value="ECO:0007669"/>
    <property type="project" value="InterPro"/>
</dbReference>
<gene>
    <name evidence="9" type="ORF">Sangu_0163500</name>
</gene>
<evidence type="ECO:0000256" key="2">
    <source>
        <dbReference type="ARBA" id="ARBA00022737"/>
    </source>
</evidence>
<dbReference type="InterPro" id="IPR017930">
    <property type="entry name" value="Myb_dom"/>
</dbReference>
<feature type="domain" description="HTH myb-type" evidence="8">
    <location>
        <begin position="76"/>
        <end position="130"/>
    </location>
</feature>
<dbReference type="InterPro" id="IPR001005">
    <property type="entry name" value="SANT/Myb"/>
</dbReference>
<feature type="domain" description="Myb-like" evidence="7">
    <location>
        <begin position="11"/>
        <end position="75"/>
    </location>
</feature>
<dbReference type="AlphaFoldDB" id="A0AAW2RLJ1"/>
<evidence type="ECO:0000256" key="5">
    <source>
        <dbReference type="ARBA" id="ARBA00023163"/>
    </source>
</evidence>
<dbReference type="SUPFAM" id="SSF46689">
    <property type="entry name" value="Homeodomain-like"/>
    <property type="match status" value="2"/>
</dbReference>